<organism evidence="2 3">
    <name type="scientific">Blautia obeum</name>
    <dbReference type="NCBI Taxonomy" id="40520"/>
    <lineage>
        <taxon>Bacteria</taxon>
        <taxon>Bacillati</taxon>
        <taxon>Bacillota</taxon>
        <taxon>Clostridia</taxon>
        <taxon>Lachnospirales</taxon>
        <taxon>Lachnospiraceae</taxon>
        <taxon>Blautia</taxon>
    </lineage>
</organism>
<feature type="domain" description="ATPase AAA-type core" evidence="1">
    <location>
        <begin position="268"/>
        <end position="334"/>
    </location>
</feature>
<dbReference type="Proteomes" id="UP000095409">
    <property type="component" value="Unassembled WGS sequence"/>
</dbReference>
<proteinExistence type="predicted"/>
<keyword evidence="2" id="KW-0067">ATP-binding</keyword>
<dbReference type="AlphaFoldDB" id="A0A173Y9T2"/>
<dbReference type="Pfam" id="PF13304">
    <property type="entry name" value="AAA_21"/>
    <property type="match status" value="1"/>
</dbReference>
<dbReference type="SUPFAM" id="SSF52540">
    <property type="entry name" value="P-loop containing nucleoside triphosphate hydrolases"/>
    <property type="match status" value="1"/>
</dbReference>
<reference evidence="2 3" key="1">
    <citation type="submission" date="2015-09" db="EMBL/GenBank/DDBJ databases">
        <authorList>
            <consortium name="Pathogen Informatics"/>
        </authorList>
    </citation>
    <scope>NUCLEOTIDE SEQUENCE [LARGE SCALE GENOMIC DNA]</scope>
    <source>
        <strain evidence="2 3">2789STDY5608837</strain>
    </source>
</reference>
<accession>A0A173Y9T2</accession>
<dbReference type="GO" id="GO:0016887">
    <property type="term" value="F:ATP hydrolysis activity"/>
    <property type="evidence" value="ECO:0007669"/>
    <property type="project" value="InterPro"/>
</dbReference>
<evidence type="ECO:0000313" key="2">
    <source>
        <dbReference type="EMBL" id="CUN59745.1"/>
    </source>
</evidence>
<dbReference type="EMBL" id="CYZD01000002">
    <property type="protein sequence ID" value="CUN59745.1"/>
    <property type="molecule type" value="Genomic_DNA"/>
</dbReference>
<gene>
    <name evidence="2" type="ORF">ERS852394_00541</name>
</gene>
<keyword evidence="2" id="KW-0547">Nucleotide-binding</keyword>
<dbReference type="InterPro" id="IPR003959">
    <property type="entry name" value="ATPase_AAA_core"/>
</dbReference>
<dbReference type="Gene3D" id="3.40.50.300">
    <property type="entry name" value="P-loop containing nucleotide triphosphate hydrolases"/>
    <property type="match status" value="1"/>
</dbReference>
<evidence type="ECO:0000313" key="3">
    <source>
        <dbReference type="Proteomes" id="UP000095409"/>
    </source>
</evidence>
<evidence type="ECO:0000259" key="1">
    <source>
        <dbReference type="Pfam" id="PF13304"/>
    </source>
</evidence>
<protein>
    <submittedName>
        <fullName evidence="2">Predicted ATP-binding protein involved in virulence</fullName>
    </submittedName>
</protein>
<sequence length="383" mass="44667">MLKKFTLRNYKNFKNEISIDFENIAGYQFNMDCLYEGTIGKMLIYGRNATGKTNLGNALLDIVATMFGRRRYTRNEVFLNADSTENVATFSYEFEFNGTDVSYKYSRVSDEKLQDEALFVNGIRIFFCDFSKENYNFDNLNYIEAETINVERYLQSSGIDDDIEISNTKIPFLRWLLSNAVFKNDSILISLSNYVERMQMITVGSGMRFLAGRSNQFFYELLEKRALLTDLEEFLNVMGIECSLALKELPDGQKELYFVHKQMVPFYENASSGTLALFDLYRRLIVKIGGSSFVYLDEFDAFYHYEMAEKVIGFFKRKYPKCQMIMTSHNTNLMTNRIMRPDCLLILSSRGTLTSLCNATERELREGHNLEKMYISGEFERYE</sequence>
<dbReference type="InterPro" id="IPR027417">
    <property type="entry name" value="P-loop_NTPase"/>
</dbReference>
<dbReference type="GO" id="GO:0005524">
    <property type="term" value="F:ATP binding"/>
    <property type="evidence" value="ECO:0007669"/>
    <property type="project" value="UniProtKB-KW"/>
</dbReference>
<dbReference type="RefSeq" id="WP_055065618.1">
    <property type="nucleotide sequence ID" value="NZ_CYZD01000002.1"/>
</dbReference>
<dbReference type="PANTHER" id="PTHR40396">
    <property type="entry name" value="ATPASE-LIKE PROTEIN"/>
    <property type="match status" value="1"/>
</dbReference>
<name>A0A173Y9T2_9FIRM</name>
<dbReference type="PANTHER" id="PTHR40396:SF1">
    <property type="entry name" value="ATPASE AAA-TYPE CORE DOMAIN-CONTAINING PROTEIN"/>
    <property type="match status" value="1"/>
</dbReference>